<evidence type="ECO:0000313" key="3">
    <source>
        <dbReference type="EMBL" id="MBP0945947.1"/>
    </source>
</evidence>
<dbReference type="PANTHER" id="PTHR32305:SF15">
    <property type="entry name" value="PROTEIN RHSA-RELATED"/>
    <property type="match status" value="1"/>
</dbReference>
<dbReference type="InterPro" id="IPR056823">
    <property type="entry name" value="TEN-like_YD-shell"/>
</dbReference>
<dbReference type="SUPFAM" id="SSF56399">
    <property type="entry name" value="ADP-ribosylation"/>
    <property type="match status" value="1"/>
</dbReference>
<reference evidence="3 4" key="1">
    <citation type="journal article" date="2022" name="Syst. Appl. Microbiol.">
        <title>Pseudomonas alliivorans sp. nov., a plant-pathogenic bacterium isolated from onion foliage in Georgia, USA.</title>
        <authorList>
            <person name="Zhao M."/>
            <person name="Tyson C."/>
            <person name="Chen H.C."/>
            <person name="Paudel S."/>
            <person name="Gitaitis R."/>
            <person name="Kvitko B."/>
            <person name="Dutta B."/>
        </authorList>
    </citation>
    <scope>NUCLEOTIDE SEQUENCE [LARGE SCALE GENOMIC DNA]</scope>
    <source>
        <strain evidence="3 4">20GA0068</strain>
    </source>
</reference>
<dbReference type="PANTHER" id="PTHR32305">
    <property type="match status" value="1"/>
</dbReference>
<evidence type="ECO:0000256" key="1">
    <source>
        <dbReference type="ARBA" id="ARBA00022737"/>
    </source>
</evidence>
<dbReference type="RefSeq" id="WP_210042085.1">
    <property type="nucleotide sequence ID" value="NZ_JAFFZW010000003.1"/>
</dbReference>
<gene>
    <name evidence="3" type="ORF">JTJ32_11455</name>
</gene>
<comment type="caution">
    <text evidence="3">The sequence shown here is derived from an EMBL/GenBank/DDBJ whole genome shotgun (WGS) entry which is preliminary data.</text>
</comment>
<evidence type="ECO:0000259" key="2">
    <source>
        <dbReference type="Pfam" id="PF25023"/>
    </source>
</evidence>
<dbReference type="InterPro" id="IPR050708">
    <property type="entry name" value="T6SS_VgrG/RHS"/>
</dbReference>
<sequence>MLPPTYTPLGTYRYDALDRLAACTPELQASVKKFYLKDRLLTELKGPQRLTLLQAEERLLAVMQTNDSGPRNHLLATDRSGSVLYGISPQQHQAFNYPPYGAPAKERSDYLPGYTGQIPDPITGHYLLGNGARVFNPVLMHFNSADTLSPFGDGGLNAYAYCKGDPINHTDPTGHYSILGMAGMASVRLRRFNRTAAVTSSLITEDGMIRTVDRALSRNTLSSGTMSESRKHIEETVKNFNKDSPFIEKLASVNRNLASHGDTDLTLPHAKYYADLAVKVQVGELSNTAAHVEAALKWASMVSARGGSSTPIVGLTFNLLGALTSGTADQHLYKTGKVLLQKNQSVRRVDRLNQ</sequence>
<evidence type="ECO:0000313" key="4">
    <source>
        <dbReference type="Proteomes" id="UP000673197"/>
    </source>
</evidence>
<dbReference type="Gene3D" id="2.180.10.10">
    <property type="entry name" value="RHS repeat-associated core"/>
    <property type="match status" value="1"/>
</dbReference>
<dbReference type="InterPro" id="IPR022385">
    <property type="entry name" value="Rhs_assc_core"/>
</dbReference>
<accession>A0ABS4C6E9</accession>
<proteinExistence type="predicted"/>
<keyword evidence="4" id="KW-1185">Reference proteome</keyword>
<dbReference type="EMBL" id="JAFFZW010000003">
    <property type="protein sequence ID" value="MBP0945947.1"/>
    <property type="molecule type" value="Genomic_DNA"/>
</dbReference>
<dbReference type="Pfam" id="PF25023">
    <property type="entry name" value="TEN_YD-shell"/>
    <property type="match status" value="1"/>
</dbReference>
<protein>
    <submittedName>
        <fullName evidence="3">RHS repeat-associated core domain-containing protein</fullName>
    </submittedName>
</protein>
<keyword evidence="1" id="KW-0677">Repeat</keyword>
<dbReference type="NCBIfam" id="TIGR03696">
    <property type="entry name" value="Rhs_assc_core"/>
    <property type="match status" value="1"/>
</dbReference>
<organism evidence="3 4">
    <name type="scientific">Pseudomonas alliivorans</name>
    <dbReference type="NCBI Taxonomy" id="2810613"/>
    <lineage>
        <taxon>Bacteria</taxon>
        <taxon>Pseudomonadati</taxon>
        <taxon>Pseudomonadota</taxon>
        <taxon>Gammaproteobacteria</taxon>
        <taxon>Pseudomonadales</taxon>
        <taxon>Pseudomonadaceae</taxon>
        <taxon>Pseudomonas</taxon>
    </lineage>
</organism>
<feature type="domain" description="Teneurin-like YD-shell" evidence="2">
    <location>
        <begin position="11"/>
        <end position="146"/>
    </location>
</feature>
<name>A0ABS4C6E9_9PSED</name>
<dbReference type="Proteomes" id="UP000673197">
    <property type="component" value="Unassembled WGS sequence"/>
</dbReference>